<dbReference type="AlphaFoldDB" id="A0A4V6T595"/>
<accession>A0A4V6T595</accession>
<evidence type="ECO:0000313" key="2">
    <source>
        <dbReference type="Proteomes" id="UP000297245"/>
    </source>
</evidence>
<gene>
    <name evidence="1" type="ORF">K435DRAFT_271604</name>
</gene>
<proteinExistence type="predicted"/>
<dbReference type="Proteomes" id="UP000297245">
    <property type="component" value="Unassembled WGS sequence"/>
</dbReference>
<dbReference type="EMBL" id="ML179336">
    <property type="protein sequence ID" value="THU90405.1"/>
    <property type="molecule type" value="Genomic_DNA"/>
</dbReference>
<keyword evidence="2" id="KW-1185">Reference proteome</keyword>
<reference evidence="1 2" key="1">
    <citation type="journal article" date="2019" name="Nat. Ecol. Evol.">
        <title>Megaphylogeny resolves global patterns of mushroom evolution.</title>
        <authorList>
            <person name="Varga T."/>
            <person name="Krizsan K."/>
            <person name="Foldi C."/>
            <person name="Dima B."/>
            <person name="Sanchez-Garcia M."/>
            <person name="Sanchez-Ramirez S."/>
            <person name="Szollosi G.J."/>
            <person name="Szarkandi J.G."/>
            <person name="Papp V."/>
            <person name="Albert L."/>
            <person name="Andreopoulos W."/>
            <person name="Angelini C."/>
            <person name="Antonin V."/>
            <person name="Barry K.W."/>
            <person name="Bougher N.L."/>
            <person name="Buchanan P."/>
            <person name="Buyck B."/>
            <person name="Bense V."/>
            <person name="Catcheside P."/>
            <person name="Chovatia M."/>
            <person name="Cooper J."/>
            <person name="Damon W."/>
            <person name="Desjardin D."/>
            <person name="Finy P."/>
            <person name="Geml J."/>
            <person name="Haridas S."/>
            <person name="Hughes K."/>
            <person name="Justo A."/>
            <person name="Karasinski D."/>
            <person name="Kautmanova I."/>
            <person name="Kiss B."/>
            <person name="Kocsube S."/>
            <person name="Kotiranta H."/>
            <person name="LaButti K.M."/>
            <person name="Lechner B.E."/>
            <person name="Liimatainen K."/>
            <person name="Lipzen A."/>
            <person name="Lukacs Z."/>
            <person name="Mihaltcheva S."/>
            <person name="Morgado L.N."/>
            <person name="Niskanen T."/>
            <person name="Noordeloos M.E."/>
            <person name="Ohm R.A."/>
            <person name="Ortiz-Santana B."/>
            <person name="Ovrebo C."/>
            <person name="Racz N."/>
            <person name="Riley R."/>
            <person name="Savchenko A."/>
            <person name="Shiryaev A."/>
            <person name="Soop K."/>
            <person name="Spirin V."/>
            <person name="Szebenyi C."/>
            <person name="Tomsovsky M."/>
            <person name="Tulloss R.E."/>
            <person name="Uehling J."/>
            <person name="Grigoriev I.V."/>
            <person name="Vagvolgyi C."/>
            <person name="Papp T."/>
            <person name="Martin F.M."/>
            <person name="Miettinen O."/>
            <person name="Hibbett D.S."/>
            <person name="Nagy L.G."/>
        </authorList>
    </citation>
    <scope>NUCLEOTIDE SEQUENCE [LARGE SCALE GENOMIC DNA]</scope>
    <source>
        <strain evidence="1 2">CBS 962.96</strain>
    </source>
</reference>
<sequence length="177" mass="20199">MICWEVCETSSDRYMCSGLINFVSMRKRPRYIGLVYQFQLQNNARINEGGWRNGHNFPEDQDERVRVNEAVQLVEKWGKCGDIQALIEEQNLIQRSSKLRIARRHFLVPFNSVTVTWTISGFTSGSMCLVELAAPWPRSSPSIHVLTILATNCQVGWGGMETPQAMARLGIVLHTDW</sequence>
<protein>
    <submittedName>
        <fullName evidence="1">Uncharacterized protein</fullName>
    </submittedName>
</protein>
<name>A0A4V6T595_DENBC</name>
<evidence type="ECO:0000313" key="1">
    <source>
        <dbReference type="EMBL" id="THU90405.1"/>
    </source>
</evidence>
<organism evidence="1 2">
    <name type="scientific">Dendrothele bispora (strain CBS 962.96)</name>
    <dbReference type="NCBI Taxonomy" id="1314807"/>
    <lineage>
        <taxon>Eukaryota</taxon>
        <taxon>Fungi</taxon>
        <taxon>Dikarya</taxon>
        <taxon>Basidiomycota</taxon>
        <taxon>Agaricomycotina</taxon>
        <taxon>Agaricomycetes</taxon>
        <taxon>Agaricomycetidae</taxon>
        <taxon>Agaricales</taxon>
        <taxon>Agaricales incertae sedis</taxon>
        <taxon>Dendrothele</taxon>
    </lineage>
</organism>